<evidence type="ECO:0000313" key="3">
    <source>
        <dbReference type="Proteomes" id="UP000246702"/>
    </source>
</evidence>
<reference evidence="2 3" key="1">
    <citation type="submission" date="2016-12" db="EMBL/GenBank/DDBJ databases">
        <title>The genomes of Aspergillus section Nigri reveals drivers in fungal speciation.</title>
        <authorList>
            <consortium name="DOE Joint Genome Institute"/>
            <person name="Vesth T.C."/>
            <person name="Nybo J."/>
            <person name="Theobald S."/>
            <person name="Brandl J."/>
            <person name="Frisvad J.C."/>
            <person name="Nielsen K.F."/>
            <person name="Lyhne E.K."/>
            <person name="Kogle M.E."/>
            <person name="Kuo A."/>
            <person name="Riley R."/>
            <person name="Clum A."/>
            <person name="Nolan M."/>
            <person name="Lipzen A."/>
            <person name="Salamov A."/>
            <person name="Henrissat B."/>
            <person name="Wiebenga A."/>
            <person name="De Vries R.P."/>
            <person name="Grigoriev I.V."/>
            <person name="Mortensen U.H."/>
            <person name="Andersen M.R."/>
            <person name="Baker S.E."/>
        </authorList>
    </citation>
    <scope>NUCLEOTIDE SEQUENCE [LARGE SCALE GENOMIC DNA]</scope>
    <source>
        <strain evidence="2 3">CBS 115572</strain>
    </source>
</reference>
<dbReference type="OrthoDB" id="5343483at2759"/>
<dbReference type="EMBL" id="MSFK01000002">
    <property type="protein sequence ID" value="PWY96101.1"/>
    <property type="molecule type" value="Genomic_DNA"/>
</dbReference>
<accession>A0A317XD71</accession>
<dbReference type="GeneID" id="37111766"/>
<keyword evidence="3" id="KW-1185">Reference proteome</keyword>
<comment type="caution">
    <text evidence="2">The sequence shown here is derived from an EMBL/GenBank/DDBJ whole genome shotgun (WGS) entry which is preliminary data.</text>
</comment>
<evidence type="ECO:0000256" key="1">
    <source>
        <dbReference type="SAM" id="MobiDB-lite"/>
    </source>
</evidence>
<feature type="compositionally biased region" description="Basic and acidic residues" evidence="1">
    <location>
        <begin position="316"/>
        <end position="332"/>
    </location>
</feature>
<feature type="region of interest" description="Disordered" evidence="1">
    <location>
        <begin position="292"/>
        <end position="332"/>
    </location>
</feature>
<name>A0A317XD71_9EURO</name>
<evidence type="ECO:0000313" key="2">
    <source>
        <dbReference type="EMBL" id="PWY96101.1"/>
    </source>
</evidence>
<dbReference type="AlphaFoldDB" id="A0A317XD71"/>
<dbReference type="Proteomes" id="UP000246702">
    <property type="component" value="Unassembled WGS sequence"/>
</dbReference>
<proteinExistence type="predicted"/>
<protein>
    <recommendedName>
        <fullName evidence="4">CRAL-TRIO domain-containing protein</fullName>
    </recommendedName>
</protein>
<organism evidence="2 3">
    <name type="scientific">Aspergillus sclerotioniger CBS 115572</name>
    <dbReference type="NCBI Taxonomy" id="1450535"/>
    <lineage>
        <taxon>Eukaryota</taxon>
        <taxon>Fungi</taxon>
        <taxon>Dikarya</taxon>
        <taxon>Ascomycota</taxon>
        <taxon>Pezizomycotina</taxon>
        <taxon>Eurotiomycetes</taxon>
        <taxon>Eurotiomycetidae</taxon>
        <taxon>Eurotiales</taxon>
        <taxon>Aspergillaceae</taxon>
        <taxon>Aspergillus</taxon>
        <taxon>Aspergillus subgen. Circumdati</taxon>
    </lineage>
</organism>
<sequence length="332" mass="37859">MVIDSRPRTFRDLVRKHTDFLVNPLQWTSRHLDLVGSRFDDIAIIPPYTDSTTSACPDTGRQPPNDAETLARNIFPDVKCRSLIKILVGKGLLNSKGTSLWFQGRRVHRPRYLVFHPRKESLNRNDSTSPSFVGYVHYTDVVGDRRRQFEPCSGPRGVNNRPGIQLCLKKVAQTTPKDWTEDAYFMCHLLALAHSISLNQLRILYVSACPALHPSLWSLLICFLPRLLVTHGQEREYIFLYEADIPTELLDGLWNPKDATSPMKWPTIRREKIPYEPFDTFSSRLVAELVAPSHSPSHDPMISSDGPSCVTSRKRSHEEETGGKYKIPRPSE</sequence>
<dbReference type="RefSeq" id="XP_025472862.1">
    <property type="nucleotide sequence ID" value="XM_025609623.1"/>
</dbReference>
<evidence type="ECO:0008006" key="4">
    <source>
        <dbReference type="Google" id="ProtNLM"/>
    </source>
</evidence>
<gene>
    <name evidence="2" type="ORF">BO94DRAFT_507593</name>
</gene>